<dbReference type="Proteomes" id="UP001501757">
    <property type="component" value="Unassembled WGS sequence"/>
</dbReference>
<keyword evidence="1" id="KW-0732">Signal</keyword>
<evidence type="ECO:0000256" key="1">
    <source>
        <dbReference type="SAM" id="SignalP"/>
    </source>
</evidence>
<dbReference type="Pfam" id="PF11301">
    <property type="entry name" value="DUF3103"/>
    <property type="match status" value="1"/>
</dbReference>
<gene>
    <name evidence="2" type="ORF">GCM10009092_36790</name>
</gene>
<dbReference type="EMBL" id="BAAAEI010000023">
    <property type="protein sequence ID" value="GAA0369171.1"/>
    <property type="molecule type" value="Genomic_DNA"/>
</dbReference>
<accession>A0ABN0XNY0</accession>
<proteinExistence type="predicted"/>
<keyword evidence="3" id="KW-1185">Reference proteome</keyword>
<sequence>MQNRIFALLMACLTSCSHLAQANSQAHQVSLQKRELAYHLALQYADWDSTLKQQITGASLSVSSAQLIKQHPGHSLSLQLQQAETALHRRKGLVKGRKNLLQVRLANASMLSAWQTGQAPLFAFAPAGNEASWDYIEAFDTQGKLYLLDVYQVPERPVLVVDTDGRAEMQAAISSMRSTWQKMKQAKPHPLQTVHSTAQSSSALQVTLIDKISVQDDKEPWISGDAEIYAIVSGVNASRDEPELDIVELPYLNQQQQVYQPNQILIYWQRYRWGAADILFMEQDDNTNYKQLAQHLLELAGDVMAAIPSAELQPYRAIPALSNKLLNAMPDRWFINDDDQVDQLYTVQQGQQYIDRIGAAGNLTISLSPLTIQPTTPAGQQ</sequence>
<reference evidence="2 3" key="1">
    <citation type="journal article" date="2019" name="Int. J. Syst. Evol. Microbiol.">
        <title>The Global Catalogue of Microorganisms (GCM) 10K type strain sequencing project: providing services to taxonomists for standard genome sequencing and annotation.</title>
        <authorList>
            <consortium name="The Broad Institute Genomics Platform"/>
            <consortium name="The Broad Institute Genome Sequencing Center for Infectious Disease"/>
            <person name="Wu L."/>
            <person name="Ma J."/>
        </authorList>
    </citation>
    <scope>NUCLEOTIDE SEQUENCE [LARGE SCALE GENOMIC DNA]</scope>
    <source>
        <strain evidence="2 3">JCM 13378</strain>
    </source>
</reference>
<dbReference type="InterPro" id="IPR021452">
    <property type="entry name" value="DUF3103"/>
</dbReference>
<name>A0ABN0XNY0_9ALTE</name>
<evidence type="ECO:0000313" key="3">
    <source>
        <dbReference type="Proteomes" id="UP001501757"/>
    </source>
</evidence>
<organism evidence="2 3">
    <name type="scientific">Bowmanella denitrificans</name>
    <dbReference type="NCBI Taxonomy" id="366582"/>
    <lineage>
        <taxon>Bacteria</taxon>
        <taxon>Pseudomonadati</taxon>
        <taxon>Pseudomonadota</taxon>
        <taxon>Gammaproteobacteria</taxon>
        <taxon>Alteromonadales</taxon>
        <taxon>Alteromonadaceae</taxon>
        <taxon>Bowmanella</taxon>
    </lineage>
</organism>
<comment type="caution">
    <text evidence="2">The sequence shown here is derived from an EMBL/GenBank/DDBJ whole genome shotgun (WGS) entry which is preliminary data.</text>
</comment>
<feature type="chain" id="PRO_5046454997" evidence="1">
    <location>
        <begin position="23"/>
        <end position="381"/>
    </location>
</feature>
<evidence type="ECO:0000313" key="2">
    <source>
        <dbReference type="EMBL" id="GAA0369171.1"/>
    </source>
</evidence>
<dbReference type="RefSeq" id="WP_343846956.1">
    <property type="nucleotide sequence ID" value="NZ_BAAAEI010000023.1"/>
</dbReference>
<feature type="signal peptide" evidence="1">
    <location>
        <begin position="1"/>
        <end position="22"/>
    </location>
</feature>
<protein>
    <submittedName>
        <fullName evidence="2">DUF3103 domain-containing protein</fullName>
    </submittedName>
</protein>